<name>A0A565A2M6_PLAVI</name>
<organism evidence="2 3">
    <name type="scientific">Plasmodium vivax</name>
    <name type="common">malaria parasite P. vivax</name>
    <dbReference type="NCBI Taxonomy" id="5855"/>
    <lineage>
        <taxon>Eukaryota</taxon>
        <taxon>Sar</taxon>
        <taxon>Alveolata</taxon>
        <taxon>Apicomplexa</taxon>
        <taxon>Aconoidasida</taxon>
        <taxon>Haemosporida</taxon>
        <taxon>Plasmodiidae</taxon>
        <taxon>Plasmodium</taxon>
        <taxon>Plasmodium (Plasmodium)</taxon>
    </lineage>
</organism>
<accession>A0A565A2M6</accession>
<dbReference type="VEuPathDB" id="PlasmoDB:PVX_124080"/>
<dbReference type="VEuPathDB" id="PlasmoDB:PVPAM_140055200"/>
<protein>
    <submittedName>
        <fullName evidence="2">Uncharacterized protein</fullName>
    </submittedName>
</protein>
<proteinExistence type="predicted"/>
<feature type="region of interest" description="Disordered" evidence="1">
    <location>
        <begin position="1155"/>
        <end position="1197"/>
    </location>
</feature>
<dbReference type="OrthoDB" id="370850at2759"/>
<feature type="compositionally biased region" description="Gly residues" evidence="1">
    <location>
        <begin position="1155"/>
        <end position="1185"/>
    </location>
</feature>
<feature type="region of interest" description="Disordered" evidence="1">
    <location>
        <begin position="140"/>
        <end position="159"/>
    </location>
</feature>
<sequence length="1545" mass="174237">MNVVELLEKKHFKAIERSIKRRKLQKYFFALYRYNTLYKGKNKAVGKLWRDISSEGGEYLDTVNTFSFVNFKYVCDFVKRLGGERPPEWVDGQDGQHSLEWPHLPRTTLGDHIERDPQRVADLFLAQLFRVVGLHARAKRGSGSTRCGPPHNGSPADGDQQSITANAPLLTDIPFTNQKREFEILLSLVHPLVHNIYVANLVADVVVKSPRIDMDQCYMQLLLSVLLHLYKRNKDVLFFYFIIYKKWKGVRKNICNSVGMILEWEAIKFIKKKNKKDIHDFKCLRYFLLNLCDRSAIHRLLNYVFSFLRSLFFSNRPNNWEVDFWTYRRESNYYEFAFFLFLSVEDLCDEESVFFAPPLEGIKKLLLCEQETFGMDVYLLLHFIERCACELSVKLRLTLVSLIRCAGSPDLFRQHGESFFRAVLEPAGERLPDWQPLSGAQPMGEPLPNGKLPDGSLPGGIAPPEQRRIAQFVSTYLTGKDELIARTTKKEAFFNAPSIVKYIHVSCYNAVNNRREHLVKFDPLESERETSEAHPYEYNLHSDVSSYKGYLSSSVSGHTSRKYATLVSILLHMNLLRLSDLWSFTLTKLVENNVTFQLMNLLRLRGKGALLCLTVSSVLKVSYEAVQAYARGGCATGGLASGLGGGLGGGLTSGLTAGLTADLGCQPVAQPLPPRRALRKAVLEYATNESKLMDILCYLSMSVKKDLLKMPLIIIKVLFKNILKYLSKPIHDVKKSIRHYFDRMALRIIAYLFELMLIMSKWIYHQGEVQSMGHYRKKFHLFPVYFILIDVYVKFAERYSEKNNAVLPSLLSYSFVKGFLFLFDYPGGTSLMGGRGLSRGSKAEDTADSFLGGGHRGGKKSRLLRCARSGYPLTWRASGGWSGGGSQRGSPPPSCRLTQMDDMNMAKQSHHSYADLPQTEGKAKRRGVDLVQKESTFDEDHSQHIISITNRFIEANGNEVCCYFYTLLLFAIARIHTSVCYRYREINYLLILHVLPWKSCIHFCRRDSQLSCFFLQKWYECVHALLPEIAITQFSPKVGQEEGEEEEEDEEEEEGESGDDRFPFNFEDTRADDSSGGYPHVEASNGLYAQIVRARAAMKRLFLGDADENTTISPPDGALIMGMESSLLRNCLLVSTLIEAIFMNGGGMPGCGAAGNGPTGNGPTGNGPTGNGPTGNGPTGNGPTGNGPTPGADPAARPSNFAQVVRALLNEQLCAHYISVFQNPLNFFLRISPKCVELLVRHNCLGSLVGFVFAKLQSYLSLMPPRLCAEDFLPLNVEDITALQETAVAQLLLGQRGGVEVDGGEAVTLHEAGRKATPLFDDLSFFLKKMDALVKTLSAGSLQSLCESGFDAQSAFYLSFYIRPPTFHTVFHYLANNMMAITSDTFNLGDNANYYKQIHIREEEPVLKPFNILNKTAFYTQLVVFYLIINANNERMEVESYKKNLSSFFRGCLQGCFRPYVDEFVASIMPAMLQFYYFFPSLIPEVLGALGEVEMRREKELLCRQLARFEKRMRRVLEVSYVHSAQGGQREQHPQRIGAVHSAGV</sequence>
<feature type="region of interest" description="Disordered" evidence="1">
    <location>
        <begin position="1036"/>
        <end position="1066"/>
    </location>
</feature>
<gene>
    <name evidence="2" type="ORF">PVP01_1447200</name>
</gene>
<dbReference type="VEuPathDB" id="PlasmoDB:PVP01_1447200"/>
<dbReference type="Proteomes" id="UP000220605">
    <property type="component" value="Chromosome 14"/>
</dbReference>
<dbReference type="VEuPathDB" id="PlasmoDB:PVW1_140053500"/>
<evidence type="ECO:0000313" key="2">
    <source>
        <dbReference type="EMBL" id="VUZ98995.1"/>
    </source>
</evidence>
<evidence type="ECO:0000256" key="1">
    <source>
        <dbReference type="SAM" id="MobiDB-lite"/>
    </source>
</evidence>
<dbReference type="EMBL" id="LT635625">
    <property type="protein sequence ID" value="VUZ98995.1"/>
    <property type="molecule type" value="Genomic_DNA"/>
</dbReference>
<evidence type="ECO:0000313" key="3">
    <source>
        <dbReference type="Proteomes" id="UP000220605"/>
    </source>
</evidence>
<reference evidence="3" key="1">
    <citation type="submission" date="2016-07" db="EMBL/GenBank/DDBJ databases">
        <authorList>
            <consortium name="Pathogen Informatics"/>
        </authorList>
    </citation>
    <scope>NUCLEOTIDE SEQUENCE [LARGE SCALE GENOMIC DNA]</scope>
</reference>
<feature type="compositionally biased region" description="Acidic residues" evidence="1">
    <location>
        <begin position="1041"/>
        <end position="1057"/>
    </location>
</feature>
<feature type="region of interest" description="Disordered" evidence="1">
    <location>
        <begin position="879"/>
        <end position="899"/>
    </location>
</feature>